<dbReference type="InterPro" id="IPR011049">
    <property type="entry name" value="Serralysin-like_metalloprot_C"/>
</dbReference>
<evidence type="ECO:0000256" key="2">
    <source>
        <dbReference type="ARBA" id="ARBA00004613"/>
    </source>
</evidence>
<dbReference type="AlphaFoldDB" id="A0AA37TNM9"/>
<gene>
    <name evidence="9" type="ORF">GCM10007894_09950</name>
</gene>
<dbReference type="RefSeq" id="WP_095499952.1">
    <property type="nucleotide sequence ID" value="NZ_BSPO01000002.1"/>
</dbReference>
<sequence>MAEETIVGTSDADLVATTDADTHVKGKQGDDVIDGGSGNDVLEGNRGDDVIDGGSGDDLLFGGVGNDTLTGGEGDDTFAMRITHGGINTITDFEVGGDALQFLLDRKHFLLANDLTKNDNQEARVDDKLDSKVDRLDDRFLGESLGLDDDASGLEKADAFVVAAVENKLDISVDGDDLVLTFFADVGNGNKGTTINLTGLATDEHIARILNSGDDEATKKAAIVEMLTKGYLHGTSDDDVINGSEDDDVFISSDGHDHFHGGDGMDTAMFTGSVLEYNFQSYKGLRVIDTVDGRDGISELHDVEKVTFNDGTFVLKKGHNAYDKLVADDGVDTLLVGLHGSDDIYGGTGNDVLFGDNGVNFHYKGGDDYLDGGAGNDILIGGAGNDTLKGGEGEDTAVFSGSVFNYAFQTYQGIRVTDQIGKDGVDELFDIEYVTFDEGTYLLKRGHNAGDVMTAEDGVDTMLVGMHGDDTLTGGTGNDVLIGDNGANFTYNPGNDTLDGGAGNDIMIAGAGDDMIYADQKAPAHLAVNAESDIIDGGDGVDELTYNDTYLNADSLNVSVVDGNTFEVNTMDGDTVTSTDVVANVEILNGTRGDDVIDFSGLGHGMTYNDKWTGAGNDMVTGTDFNDTINLMHGDDTVYASGGQDYYNGGGGDDTLVFDAGTEIVVEVHGPAYKGEYKVSVVGSDDYTIVKDVEFIQVGDETESLEELLGDAA</sequence>
<reference evidence="9 10" key="1">
    <citation type="journal article" date="2014" name="Int. J. Syst. Evol. Microbiol.">
        <title>Complete genome sequence of Corynebacterium casei LMG S-19264T (=DSM 44701T), isolated from a smear-ripened cheese.</title>
        <authorList>
            <consortium name="US DOE Joint Genome Institute (JGI-PGF)"/>
            <person name="Walter F."/>
            <person name="Albersmeier A."/>
            <person name="Kalinowski J."/>
            <person name="Ruckert C."/>
        </authorList>
    </citation>
    <scope>NUCLEOTIDE SEQUENCE [LARGE SCALE GENOMIC DNA]</scope>
    <source>
        <strain evidence="9 10">NBRC 112785</strain>
    </source>
</reference>
<dbReference type="PRINTS" id="PR00313">
    <property type="entry name" value="CABNDNGRPT"/>
</dbReference>
<evidence type="ECO:0000256" key="1">
    <source>
        <dbReference type="ARBA" id="ARBA00004370"/>
    </source>
</evidence>
<dbReference type="InterPro" id="IPR050557">
    <property type="entry name" value="RTX_toxin/Mannuronan_C5-epim"/>
</dbReference>
<dbReference type="GO" id="GO:0016020">
    <property type="term" value="C:membrane"/>
    <property type="evidence" value="ECO:0007669"/>
    <property type="project" value="UniProtKB-SubCell"/>
</dbReference>
<dbReference type="Proteomes" id="UP001157439">
    <property type="component" value="Unassembled WGS sequence"/>
</dbReference>
<organism evidence="9 10">
    <name type="scientific">Paraferrimonas haliotis</name>
    <dbReference type="NCBI Taxonomy" id="2013866"/>
    <lineage>
        <taxon>Bacteria</taxon>
        <taxon>Pseudomonadati</taxon>
        <taxon>Pseudomonadota</taxon>
        <taxon>Gammaproteobacteria</taxon>
        <taxon>Alteromonadales</taxon>
        <taxon>Ferrimonadaceae</taxon>
        <taxon>Paraferrimonas</taxon>
    </lineage>
</organism>
<evidence type="ECO:0000256" key="8">
    <source>
        <dbReference type="ARBA" id="ARBA00023136"/>
    </source>
</evidence>
<evidence type="ECO:0000313" key="9">
    <source>
        <dbReference type="EMBL" id="GLS83018.1"/>
    </source>
</evidence>
<evidence type="ECO:0000256" key="6">
    <source>
        <dbReference type="ARBA" id="ARBA00022837"/>
    </source>
</evidence>
<keyword evidence="3" id="KW-0964">Secreted</keyword>
<dbReference type="GO" id="GO:0090729">
    <property type="term" value="F:toxin activity"/>
    <property type="evidence" value="ECO:0007669"/>
    <property type="project" value="UniProtKB-KW"/>
</dbReference>
<dbReference type="PANTHER" id="PTHR38340:SF1">
    <property type="entry name" value="S-LAYER PROTEIN"/>
    <property type="match status" value="1"/>
</dbReference>
<dbReference type="SUPFAM" id="SSF51120">
    <property type="entry name" value="beta-Roll"/>
    <property type="match status" value="4"/>
</dbReference>
<dbReference type="PANTHER" id="PTHR38340">
    <property type="entry name" value="S-LAYER PROTEIN"/>
    <property type="match status" value="1"/>
</dbReference>
<evidence type="ECO:0000256" key="4">
    <source>
        <dbReference type="ARBA" id="ARBA00022656"/>
    </source>
</evidence>
<comment type="subcellular location">
    <subcellularLocation>
        <location evidence="1">Membrane</location>
    </subcellularLocation>
    <subcellularLocation>
        <location evidence="2">Secreted</location>
    </subcellularLocation>
</comment>
<dbReference type="InterPro" id="IPR018511">
    <property type="entry name" value="Hemolysin-typ_Ca-bd_CS"/>
</dbReference>
<comment type="caution">
    <text evidence="9">The sequence shown here is derived from an EMBL/GenBank/DDBJ whole genome shotgun (WGS) entry which is preliminary data.</text>
</comment>
<dbReference type="Pfam" id="PF00353">
    <property type="entry name" value="HemolysinCabind"/>
    <property type="match status" value="8"/>
</dbReference>
<dbReference type="EMBL" id="BSPO01000002">
    <property type="protein sequence ID" value="GLS83018.1"/>
    <property type="molecule type" value="Genomic_DNA"/>
</dbReference>
<keyword evidence="10" id="KW-1185">Reference proteome</keyword>
<name>A0AA37TNM9_9GAMM</name>
<dbReference type="Gene3D" id="2.150.10.10">
    <property type="entry name" value="Serralysin-like metalloprotease, C-terminal"/>
    <property type="match status" value="3"/>
</dbReference>
<dbReference type="PRINTS" id="PR01488">
    <property type="entry name" value="RTXTOXINA"/>
</dbReference>
<dbReference type="GO" id="GO:0005576">
    <property type="term" value="C:extracellular region"/>
    <property type="evidence" value="ECO:0007669"/>
    <property type="project" value="UniProtKB-SubCell"/>
</dbReference>
<keyword evidence="8" id="KW-0472">Membrane</keyword>
<keyword evidence="5" id="KW-0677">Repeat</keyword>
<proteinExistence type="predicted"/>
<dbReference type="PROSITE" id="PS00330">
    <property type="entry name" value="HEMOLYSIN_CALCIUM"/>
    <property type="match status" value="5"/>
</dbReference>
<evidence type="ECO:0000256" key="5">
    <source>
        <dbReference type="ARBA" id="ARBA00022737"/>
    </source>
</evidence>
<keyword evidence="4" id="KW-0800">Toxin</keyword>
<dbReference type="GO" id="GO:0005509">
    <property type="term" value="F:calcium ion binding"/>
    <property type="evidence" value="ECO:0007669"/>
    <property type="project" value="InterPro"/>
</dbReference>
<evidence type="ECO:0000256" key="3">
    <source>
        <dbReference type="ARBA" id="ARBA00022525"/>
    </source>
</evidence>
<evidence type="ECO:0008006" key="11">
    <source>
        <dbReference type="Google" id="ProtNLM"/>
    </source>
</evidence>
<keyword evidence="6" id="KW-0106">Calcium</keyword>
<accession>A0AA37TNM9</accession>
<dbReference type="InterPro" id="IPR003995">
    <property type="entry name" value="RTX_toxin_determinant-A"/>
</dbReference>
<evidence type="ECO:0000313" key="10">
    <source>
        <dbReference type="Proteomes" id="UP001157439"/>
    </source>
</evidence>
<dbReference type="InterPro" id="IPR001343">
    <property type="entry name" value="Hemolysn_Ca-bd"/>
</dbReference>
<keyword evidence="7" id="KW-0843">Virulence</keyword>
<protein>
    <recommendedName>
        <fullName evidence="11">Hemolysin-type calcium-binding repeat-containing protein</fullName>
    </recommendedName>
</protein>
<evidence type="ECO:0000256" key="7">
    <source>
        <dbReference type="ARBA" id="ARBA00023026"/>
    </source>
</evidence>